<dbReference type="EMBL" id="JASPKY010000004">
    <property type="protein sequence ID" value="KAK9754922.1"/>
    <property type="molecule type" value="Genomic_DNA"/>
</dbReference>
<dbReference type="Proteomes" id="UP001458880">
    <property type="component" value="Unassembled WGS sequence"/>
</dbReference>
<protein>
    <submittedName>
        <fullName evidence="1">Uncharacterized protein</fullName>
    </submittedName>
</protein>
<evidence type="ECO:0000313" key="1">
    <source>
        <dbReference type="EMBL" id="KAK9754922.1"/>
    </source>
</evidence>
<sequence length="122" mass="14096">MLGRLQRTLCIRVCIAYRTISRTETGVIAGDPPIEVMVKETHKVFNGRFNKDQNNPQQCSNDLIKRLRIPISRRYCNRERSNRVDESNMQLVIKSQRGFEFQLVDDTAIENVAIELTNPICS</sequence>
<reference evidence="1 2" key="1">
    <citation type="journal article" date="2024" name="BMC Genomics">
        <title>De novo assembly and annotation of Popillia japonica's genome with initial clues to its potential as an invasive pest.</title>
        <authorList>
            <person name="Cucini C."/>
            <person name="Boschi S."/>
            <person name="Funari R."/>
            <person name="Cardaioli E."/>
            <person name="Iannotti N."/>
            <person name="Marturano G."/>
            <person name="Paoli F."/>
            <person name="Bruttini M."/>
            <person name="Carapelli A."/>
            <person name="Frati F."/>
            <person name="Nardi F."/>
        </authorList>
    </citation>
    <scope>NUCLEOTIDE SEQUENCE [LARGE SCALE GENOMIC DNA]</scope>
    <source>
        <strain evidence="1">DMR45628</strain>
    </source>
</reference>
<evidence type="ECO:0000313" key="2">
    <source>
        <dbReference type="Proteomes" id="UP001458880"/>
    </source>
</evidence>
<organism evidence="1 2">
    <name type="scientific">Popillia japonica</name>
    <name type="common">Japanese beetle</name>
    <dbReference type="NCBI Taxonomy" id="7064"/>
    <lineage>
        <taxon>Eukaryota</taxon>
        <taxon>Metazoa</taxon>
        <taxon>Ecdysozoa</taxon>
        <taxon>Arthropoda</taxon>
        <taxon>Hexapoda</taxon>
        <taxon>Insecta</taxon>
        <taxon>Pterygota</taxon>
        <taxon>Neoptera</taxon>
        <taxon>Endopterygota</taxon>
        <taxon>Coleoptera</taxon>
        <taxon>Polyphaga</taxon>
        <taxon>Scarabaeiformia</taxon>
        <taxon>Scarabaeidae</taxon>
        <taxon>Rutelinae</taxon>
        <taxon>Popillia</taxon>
    </lineage>
</organism>
<comment type="caution">
    <text evidence="1">The sequence shown here is derived from an EMBL/GenBank/DDBJ whole genome shotgun (WGS) entry which is preliminary data.</text>
</comment>
<accession>A0AAW1NB12</accession>
<dbReference type="AlphaFoldDB" id="A0AAW1NB12"/>
<proteinExistence type="predicted"/>
<gene>
    <name evidence="1" type="ORF">QE152_g870</name>
</gene>
<name>A0AAW1NB12_POPJA</name>
<keyword evidence="2" id="KW-1185">Reference proteome</keyword>